<protein>
    <submittedName>
        <fullName evidence="1">Glycosyl transferase family protein</fullName>
    </submittedName>
</protein>
<proteinExistence type="predicted"/>
<dbReference type="GO" id="GO:0016740">
    <property type="term" value="F:transferase activity"/>
    <property type="evidence" value="ECO:0007669"/>
    <property type="project" value="UniProtKB-KW"/>
</dbReference>
<dbReference type="AlphaFoldDB" id="A0A3S5DG16"/>
<evidence type="ECO:0000313" key="1">
    <source>
        <dbReference type="EMBL" id="VEA76329.1"/>
    </source>
</evidence>
<name>A0A3S5DG16_SALER</name>
<keyword evidence="1" id="KW-0808">Transferase</keyword>
<reference evidence="1 2" key="1">
    <citation type="submission" date="2018-12" db="EMBL/GenBank/DDBJ databases">
        <authorList>
            <consortium name="Pathogen Informatics"/>
        </authorList>
    </citation>
    <scope>NUCLEOTIDE SEQUENCE [LARGE SCALE GENOMIC DNA]</scope>
    <source>
        <strain evidence="1 2">NCTC10047</strain>
    </source>
</reference>
<dbReference type="EMBL" id="LR134156">
    <property type="protein sequence ID" value="VEA76329.1"/>
    <property type="molecule type" value="Genomic_DNA"/>
</dbReference>
<accession>A0A3S5DG16</accession>
<evidence type="ECO:0000313" key="2">
    <source>
        <dbReference type="Proteomes" id="UP000275676"/>
    </source>
</evidence>
<organism evidence="1 2">
    <name type="scientific">Salmonella enterica subsp. arizonae</name>
    <dbReference type="NCBI Taxonomy" id="59203"/>
    <lineage>
        <taxon>Bacteria</taxon>
        <taxon>Pseudomonadati</taxon>
        <taxon>Pseudomonadota</taxon>
        <taxon>Gammaproteobacteria</taxon>
        <taxon>Enterobacterales</taxon>
        <taxon>Enterobacteriaceae</taxon>
        <taxon>Salmonella</taxon>
    </lineage>
</organism>
<dbReference type="Proteomes" id="UP000275676">
    <property type="component" value="Chromosome"/>
</dbReference>
<gene>
    <name evidence="1" type="ORF">NCTC10047_02197</name>
</gene>
<sequence>MKVSFFLLKFPLSSETFVLNQITAFIDMGHEVKIVALQKGDTQHTHAAWEKYGLAAKTRWLQDEPQGRLAKLRYRVCKTLPGCIGRPPGKRSILPAMAMNHAI</sequence>